<dbReference type="InterPro" id="IPR025379">
    <property type="entry name" value="DUF4295"/>
</dbReference>
<evidence type="ECO:0008006" key="3">
    <source>
        <dbReference type="Google" id="ProtNLM"/>
    </source>
</evidence>
<dbReference type="OrthoDB" id="1494985at2"/>
<accession>A0A068DNJ0</accession>
<name>A0A068DNJ0_9FLAO</name>
<dbReference type="STRING" id="1415657.FNIIJ_025"/>
<proteinExistence type="predicted"/>
<dbReference type="HOGENOM" id="CLU_210795_2_0_10"/>
<dbReference type="EMBL" id="CP006873">
    <property type="protein sequence ID" value="AID37330.1"/>
    <property type="molecule type" value="Genomic_DNA"/>
</dbReference>
<protein>
    <recommendedName>
        <fullName evidence="3">DUF4295 domain-containing protein</fullName>
    </recommendedName>
</protein>
<dbReference type="KEGG" id="elv:FNIIJ_025"/>
<dbReference type="Proteomes" id="UP000027148">
    <property type="component" value="Chromosome"/>
</dbReference>
<dbReference type="AlphaFoldDB" id="A0A068DNJ0"/>
<sequence length="52" mass="6051">MAKTKKPPGFQNNGSKKMTKVIRMIKSIKSRTYVFEEKIVPDNKINDFFSTK</sequence>
<reference evidence="1 2" key="1">
    <citation type="journal article" date="2014" name="Genome Biol. Evol.">
        <title>Genome sequence of "Candidatus Walczuchella monophlebidarum" the flavobacterial endosymbiont of Llaveia axin axin (Hemiptera: Coccoidea: Monophlebidae).</title>
        <authorList>
            <person name="Rosas-Perez T."/>
            <person name="Rosenblueth M."/>
            <person name="Rincon-Rosales R."/>
            <person name="Mora J."/>
            <person name="Martinez-Romero E."/>
        </authorList>
    </citation>
    <scope>NUCLEOTIDE SEQUENCE [LARGE SCALE GENOMIC DNA]</scope>
    <source>
        <strain evidence="1">FNIIJ</strain>
    </source>
</reference>
<dbReference type="RefSeq" id="WP_076690894.1">
    <property type="nucleotide sequence ID" value="NZ_CP006873.1"/>
</dbReference>
<gene>
    <name evidence="1" type="ORF">FNIIJ_025</name>
</gene>
<organism evidence="1 2">
    <name type="scientific">Candidatus Walczuchella monophlebidarum</name>
    <dbReference type="NCBI Taxonomy" id="1415657"/>
    <lineage>
        <taxon>Bacteria</taxon>
        <taxon>Pseudomonadati</taxon>
        <taxon>Bacteroidota</taxon>
        <taxon>Flavobacteriia</taxon>
        <taxon>Flavobacteriales</taxon>
        <taxon>Candidatus Walczuchella</taxon>
    </lineage>
</organism>
<dbReference type="Pfam" id="PF14128">
    <property type="entry name" value="DUF4295"/>
    <property type="match status" value="1"/>
</dbReference>
<evidence type="ECO:0000313" key="2">
    <source>
        <dbReference type="Proteomes" id="UP000027148"/>
    </source>
</evidence>
<evidence type="ECO:0000313" key="1">
    <source>
        <dbReference type="EMBL" id="AID37330.1"/>
    </source>
</evidence>
<keyword evidence="2" id="KW-1185">Reference proteome</keyword>